<sequence>MSSETETFVGSGEEVEAIETITIAPTHTTAIRATREREKKLAIHRIYRLINCSFEIIKIVNMHQNGGNREYRQLCLDKKNK</sequence>
<accession>A0AAE4SCG9</accession>
<name>A0AAE4SCG9_9EURY</name>
<comment type="caution">
    <text evidence="1">The sequence shown here is derived from an EMBL/GenBank/DDBJ whole genome shotgun (WGS) entry which is preliminary data.</text>
</comment>
<organism evidence="1 2">
    <name type="scientific">Methanorbis rubei</name>
    <dbReference type="NCBI Taxonomy" id="3028300"/>
    <lineage>
        <taxon>Archaea</taxon>
        <taxon>Methanobacteriati</taxon>
        <taxon>Methanobacteriota</taxon>
        <taxon>Stenosarchaea group</taxon>
        <taxon>Methanomicrobia</taxon>
        <taxon>Methanomicrobiales</taxon>
        <taxon>Methanocorpusculaceae</taxon>
        <taxon>Methanorbis</taxon>
    </lineage>
</organism>
<reference evidence="1 2" key="1">
    <citation type="submission" date="2023-06" db="EMBL/GenBank/DDBJ databases">
        <title>Genome sequence of Methancorpusculaceae sp. Cs1.</title>
        <authorList>
            <person name="Protasov E."/>
            <person name="Platt K."/>
            <person name="Poehlein A."/>
            <person name="Daniel R."/>
            <person name="Brune A."/>
        </authorList>
    </citation>
    <scope>NUCLEOTIDE SEQUENCE [LARGE SCALE GENOMIC DNA]</scope>
    <source>
        <strain evidence="1 2">Cs1</strain>
    </source>
</reference>
<dbReference type="Proteomes" id="UP001283212">
    <property type="component" value="Unassembled WGS sequence"/>
</dbReference>
<evidence type="ECO:0000313" key="2">
    <source>
        <dbReference type="Proteomes" id="UP001283212"/>
    </source>
</evidence>
<protein>
    <submittedName>
        <fullName evidence="1">Uncharacterized protein</fullName>
    </submittedName>
</protein>
<dbReference type="AlphaFoldDB" id="A0AAE4SCG9"/>
<dbReference type="EMBL" id="JAWDKB010000004">
    <property type="protein sequence ID" value="MDV0443778.1"/>
    <property type="molecule type" value="Genomic_DNA"/>
</dbReference>
<gene>
    <name evidence="1" type="ORF">McpCs1_11590</name>
</gene>
<keyword evidence="2" id="KW-1185">Reference proteome</keyword>
<proteinExistence type="predicted"/>
<evidence type="ECO:0000313" key="1">
    <source>
        <dbReference type="EMBL" id="MDV0443778.1"/>
    </source>
</evidence>